<dbReference type="RefSeq" id="WP_205005670.1">
    <property type="nucleotide sequence ID" value="NZ_CBCRXA010000004.1"/>
</dbReference>
<reference evidence="2 3" key="1">
    <citation type="submission" date="2021-01" db="EMBL/GenBank/DDBJ databases">
        <title>Genomic Encyclopedia of Type Strains, Phase IV (KMG-IV): sequencing the most valuable type-strain genomes for metagenomic binning, comparative biology and taxonomic classification.</title>
        <authorList>
            <person name="Goeker M."/>
        </authorList>
    </citation>
    <scope>NUCLEOTIDE SEQUENCE [LARGE SCALE GENOMIC DNA]</scope>
    <source>
        <strain evidence="2 3">DSM 100968</strain>
    </source>
</reference>
<feature type="region of interest" description="Disordered" evidence="1">
    <location>
        <begin position="128"/>
        <end position="231"/>
    </location>
</feature>
<dbReference type="Pfam" id="PF14181">
    <property type="entry name" value="YqfQ"/>
    <property type="match status" value="1"/>
</dbReference>
<evidence type="ECO:0000256" key="1">
    <source>
        <dbReference type="SAM" id="MobiDB-lite"/>
    </source>
</evidence>
<dbReference type="InterPro" id="IPR025571">
    <property type="entry name" value="YqfQ"/>
</dbReference>
<sequence>MQHNWHETPQPRPYYQPRTPSAYSRQRRPGYPPLFPSALPPTPPARLPVMQTNETRGGMGSVLSSLVGQAGASGGGIASSGLNFTSMLVNAQKAIQTAQTVLPMIQQFGPLVKNAPSLLNSLKGFQETAETKKKDDETNLKGEELNEEKKQDMDNGDNSAVAQTEIPDKSSRTVTSGTHRSDSDEHKQKLVVSEPKAEEKDVPANQKKKLSVHHDAEAAPVTRPSMPRLYI</sequence>
<evidence type="ECO:0000313" key="2">
    <source>
        <dbReference type="EMBL" id="MBM7657323.1"/>
    </source>
</evidence>
<feature type="compositionally biased region" description="Basic and acidic residues" evidence="1">
    <location>
        <begin position="179"/>
        <end position="188"/>
    </location>
</feature>
<keyword evidence="3" id="KW-1185">Reference proteome</keyword>
<name>A0ABS2Q6B7_9BACL</name>
<feature type="region of interest" description="Disordered" evidence="1">
    <location>
        <begin position="1"/>
        <end position="43"/>
    </location>
</feature>
<evidence type="ECO:0008006" key="4">
    <source>
        <dbReference type="Google" id="ProtNLM"/>
    </source>
</evidence>
<gene>
    <name evidence="2" type="ORF">JOC27_000766</name>
</gene>
<dbReference type="EMBL" id="JAFBEV010000005">
    <property type="protein sequence ID" value="MBM7657323.1"/>
    <property type="molecule type" value="Genomic_DNA"/>
</dbReference>
<comment type="caution">
    <text evidence="2">The sequence shown here is derived from an EMBL/GenBank/DDBJ whole genome shotgun (WGS) entry which is preliminary data.</text>
</comment>
<protein>
    <recommendedName>
        <fullName evidence="4">YqfQ-like protein</fullName>
    </recommendedName>
</protein>
<proteinExistence type="predicted"/>
<feature type="compositionally biased region" description="Basic and acidic residues" evidence="1">
    <location>
        <begin position="129"/>
        <end position="153"/>
    </location>
</feature>
<organism evidence="2 3">
    <name type="scientific">Sporolactobacillus spathodeae</name>
    <dbReference type="NCBI Taxonomy" id="1465502"/>
    <lineage>
        <taxon>Bacteria</taxon>
        <taxon>Bacillati</taxon>
        <taxon>Bacillota</taxon>
        <taxon>Bacilli</taxon>
        <taxon>Bacillales</taxon>
        <taxon>Sporolactobacillaceae</taxon>
        <taxon>Sporolactobacillus</taxon>
    </lineage>
</organism>
<accession>A0ABS2Q6B7</accession>
<dbReference type="Proteomes" id="UP000823201">
    <property type="component" value="Unassembled WGS sequence"/>
</dbReference>
<feature type="compositionally biased region" description="Pro residues" evidence="1">
    <location>
        <begin position="30"/>
        <end position="43"/>
    </location>
</feature>
<evidence type="ECO:0000313" key="3">
    <source>
        <dbReference type="Proteomes" id="UP000823201"/>
    </source>
</evidence>